<reference evidence="9" key="1">
    <citation type="journal article" date="2019" name="Nat. Commun.">
        <title>Genome-wide association mapping of date palm fruit traits.</title>
        <authorList>
            <person name="Hazzouri K.M."/>
            <person name="Gros-Balthazard M."/>
            <person name="Flowers J.M."/>
            <person name="Copetti D."/>
            <person name="Lemansour A."/>
            <person name="Lebrun M."/>
            <person name="Masmoudi K."/>
            <person name="Ferrand S."/>
            <person name="Dhar M.I."/>
            <person name="Fresquez Z.A."/>
            <person name="Rosas U."/>
            <person name="Zhang J."/>
            <person name="Talag J."/>
            <person name="Lee S."/>
            <person name="Kudrna D."/>
            <person name="Powell R.F."/>
            <person name="Leitch I.J."/>
            <person name="Krueger R.R."/>
            <person name="Wing R.A."/>
            <person name="Amiri K.M.A."/>
            <person name="Purugganan M.D."/>
        </authorList>
    </citation>
    <scope>NUCLEOTIDE SEQUENCE [LARGE SCALE GENOMIC DNA]</scope>
    <source>
        <strain evidence="9">cv. Khalas</strain>
    </source>
</reference>
<evidence type="ECO:0000313" key="9">
    <source>
        <dbReference type="Proteomes" id="UP000228380"/>
    </source>
</evidence>
<evidence type="ECO:0000256" key="7">
    <source>
        <dbReference type="SAM" id="MobiDB-lite"/>
    </source>
</evidence>
<dbReference type="Pfam" id="PF03101">
    <property type="entry name" value="FAR1"/>
    <property type="match status" value="1"/>
</dbReference>
<dbReference type="InterPro" id="IPR007527">
    <property type="entry name" value="Znf_SWIM"/>
</dbReference>
<comment type="similarity">
    <text evidence="1 6">Belongs to the FHY3/FAR1 family.</text>
</comment>
<name>A0A8B7MVM0_PHODC</name>
<sequence length="811" mass="93233">MQNGDCKTTGGNDDRTPQVGMTFRSYDEVSEFYRQYGRRIGFDVRLKRTTLNKAGQYYTVEFMCSRGGKGRTDPSYLARPTAKTNCQAAILLKLHGDGLLHVKKVNLEHNHPVDPSMVKLKKYKRKMSSGMGEHHEENEKEVIRRIRRCQTSFHEVGAEGLTSGEDCEAFNRRRHLMLQVGDADALYKFFMHMQTQNPNSFYSIDFDGEGRLRNLLWVDAMSRAAYKYFGDVLLFDTTYLTNDYDLPLVLFLGVNNHGQLVLLGCGLLSDETAETYFWLFKTWLACMSSRPPNALITDQCEAIKNAAAKVFPGARHRLCLWQVMKRISETLKGNERCKEIKKSLEKVIYNSYRANDFEEDWMKTSEKYGLKDNDCLNWLYENRHSWVPLYLKDTFWAGMSMTRRGPSMCAFFDGFIYSGTSLKQFLSLYETALQSKYEKEAQADYESFNKGRNLVSKFYMEEQLFELYTHNMFKEFQEELKTTIYCNVSLVKEDGPVSTFEINESIFLEDGSVAEYKALEVIYNSEEQEIQCLCGSFQFRGILCRHALSVFKLQVYEIPSRYIVDRWRKDVRLLHALVQSSNDSVANNRLERYNNLVIRCFQLVEVGMTSDDRYRLALNSTGELEKFLLNNSTSANMQVKIVPCETKTNENAENLAASQLGTIEGDKVLNSLQGKRRGRPPKKRKESDIDASSLSDKKTNDLRTLCIESQSERLLVASPTLHPGSIIGAQESLMLMGEVSPNDFSLGSHYDRQVNHQHQHGSQSRIFSSDLLQGQFAQTVENQSRMQWIYPHMLQKQEAQLQKAAPDQTTG</sequence>
<dbReference type="InterPro" id="IPR031052">
    <property type="entry name" value="FHY3/FAR1"/>
</dbReference>
<evidence type="ECO:0000259" key="8">
    <source>
        <dbReference type="PROSITE" id="PS50966"/>
    </source>
</evidence>
<evidence type="ECO:0000313" key="10">
    <source>
        <dbReference type="RefSeq" id="XP_017700398.2"/>
    </source>
</evidence>
<evidence type="ECO:0000256" key="2">
    <source>
        <dbReference type="ARBA" id="ARBA00022723"/>
    </source>
</evidence>
<dbReference type="Pfam" id="PF10551">
    <property type="entry name" value="MULE"/>
    <property type="match status" value="1"/>
</dbReference>
<keyword evidence="6" id="KW-0539">Nucleus</keyword>
<keyword evidence="3 5" id="KW-0863">Zinc-finger</keyword>
<dbReference type="PANTHER" id="PTHR31669">
    <property type="entry name" value="PROTEIN FAR1-RELATED SEQUENCE 10-RELATED"/>
    <property type="match status" value="1"/>
</dbReference>
<comment type="subcellular location">
    <subcellularLocation>
        <location evidence="6">Nucleus</location>
    </subcellularLocation>
</comment>
<dbReference type="InterPro" id="IPR018289">
    <property type="entry name" value="MULE_transposase_dom"/>
</dbReference>
<dbReference type="InterPro" id="IPR006564">
    <property type="entry name" value="Znf_PMZ"/>
</dbReference>
<dbReference type="GO" id="GO:0005634">
    <property type="term" value="C:nucleus"/>
    <property type="evidence" value="ECO:0007669"/>
    <property type="project" value="UniProtKB-SubCell"/>
</dbReference>
<gene>
    <name evidence="10" type="primary">LOC103715054</name>
</gene>
<dbReference type="GeneID" id="103715054"/>
<dbReference type="GO" id="GO:0008270">
    <property type="term" value="F:zinc ion binding"/>
    <property type="evidence" value="ECO:0007669"/>
    <property type="project" value="UniProtKB-UniRule"/>
</dbReference>
<dbReference type="Pfam" id="PF04434">
    <property type="entry name" value="SWIM"/>
    <property type="match status" value="1"/>
</dbReference>
<feature type="domain" description="SWIM-type" evidence="8">
    <location>
        <begin position="519"/>
        <end position="555"/>
    </location>
</feature>
<proteinExistence type="inferred from homology"/>
<comment type="function">
    <text evidence="6">Putative transcription activator involved in regulating light control of development.</text>
</comment>
<keyword evidence="2 6" id="KW-0479">Metal-binding</keyword>
<accession>A0A8B7MVM0</accession>
<protein>
    <recommendedName>
        <fullName evidence="6">Protein FAR1-RELATED SEQUENCE</fullName>
    </recommendedName>
</protein>
<dbReference type="InterPro" id="IPR004330">
    <property type="entry name" value="FAR1_DNA_bnd_dom"/>
</dbReference>
<dbReference type="Proteomes" id="UP000228380">
    <property type="component" value="Chromosome 14"/>
</dbReference>
<feature type="compositionally biased region" description="Basic residues" evidence="7">
    <location>
        <begin position="674"/>
        <end position="684"/>
    </location>
</feature>
<dbReference type="PANTHER" id="PTHR31669:SF297">
    <property type="entry name" value="PROTEIN FAR1-RELATED SEQUENCE"/>
    <property type="match status" value="1"/>
</dbReference>
<evidence type="ECO:0000256" key="6">
    <source>
        <dbReference type="RuleBase" id="RU367018"/>
    </source>
</evidence>
<evidence type="ECO:0000256" key="1">
    <source>
        <dbReference type="ARBA" id="ARBA00005889"/>
    </source>
</evidence>
<dbReference type="PROSITE" id="PS50966">
    <property type="entry name" value="ZF_SWIM"/>
    <property type="match status" value="1"/>
</dbReference>
<evidence type="ECO:0000256" key="5">
    <source>
        <dbReference type="PROSITE-ProRule" id="PRU00325"/>
    </source>
</evidence>
<dbReference type="KEGG" id="pda:103715054"/>
<evidence type="ECO:0000256" key="4">
    <source>
        <dbReference type="ARBA" id="ARBA00022833"/>
    </source>
</evidence>
<dbReference type="AlphaFoldDB" id="A0A8B7MVM0"/>
<organism evidence="9 10">
    <name type="scientific">Phoenix dactylifera</name>
    <name type="common">Date palm</name>
    <dbReference type="NCBI Taxonomy" id="42345"/>
    <lineage>
        <taxon>Eukaryota</taxon>
        <taxon>Viridiplantae</taxon>
        <taxon>Streptophyta</taxon>
        <taxon>Embryophyta</taxon>
        <taxon>Tracheophyta</taxon>
        <taxon>Spermatophyta</taxon>
        <taxon>Magnoliopsida</taxon>
        <taxon>Liliopsida</taxon>
        <taxon>Arecaceae</taxon>
        <taxon>Coryphoideae</taxon>
        <taxon>Phoeniceae</taxon>
        <taxon>Phoenix</taxon>
    </lineage>
</organism>
<evidence type="ECO:0000256" key="3">
    <source>
        <dbReference type="ARBA" id="ARBA00022771"/>
    </source>
</evidence>
<dbReference type="GO" id="GO:0006355">
    <property type="term" value="P:regulation of DNA-templated transcription"/>
    <property type="evidence" value="ECO:0007669"/>
    <property type="project" value="UniProtKB-UniRule"/>
</dbReference>
<dbReference type="RefSeq" id="XP_017700398.2">
    <property type="nucleotide sequence ID" value="XM_017844909.3"/>
</dbReference>
<reference evidence="10" key="2">
    <citation type="submission" date="2025-08" db="UniProtKB">
        <authorList>
            <consortium name="RefSeq"/>
        </authorList>
    </citation>
    <scope>IDENTIFICATION</scope>
    <source>
        <tissue evidence="10">Young leaves</tissue>
    </source>
</reference>
<feature type="region of interest" description="Disordered" evidence="7">
    <location>
        <begin position="668"/>
        <end position="695"/>
    </location>
</feature>
<dbReference type="OrthoDB" id="747268at2759"/>
<dbReference type="SMART" id="SM00575">
    <property type="entry name" value="ZnF_PMZ"/>
    <property type="match status" value="1"/>
</dbReference>
<keyword evidence="9" id="KW-1185">Reference proteome</keyword>
<keyword evidence="4 6" id="KW-0862">Zinc</keyword>